<dbReference type="Gene3D" id="1.25.40.10">
    <property type="entry name" value="Tetratricopeptide repeat domain"/>
    <property type="match status" value="1"/>
</dbReference>
<dbReference type="AlphaFoldDB" id="A0ABD1WUJ4"/>
<organism evidence="2 3">
    <name type="scientific">Forsythia ovata</name>
    <dbReference type="NCBI Taxonomy" id="205694"/>
    <lineage>
        <taxon>Eukaryota</taxon>
        <taxon>Viridiplantae</taxon>
        <taxon>Streptophyta</taxon>
        <taxon>Embryophyta</taxon>
        <taxon>Tracheophyta</taxon>
        <taxon>Spermatophyta</taxon>
        <taxon>Magnoliopsida</taxon>
        <taxon>eudicotyledons</taxon>
        <taxon>Gunneridae</taxon>
        <taxon>Pentapetalae</taxon>
        <taxon>asterids</taxon>
        <taxon>lamiids</taxon>
        <taxon>Lamiales</taxon>
        <taxon>Oleaceae</taxon>
        <taxon>Forsythieae</taxon>
        <taxon>Forsythia</taxon>
    </lineage>
</organism>
<dbReference type="Pfam" id="PF04782">
    <property type="entry name" value="DUF632"/>
    <property type="match status" value="1"/>
</dbReference>
<proteinExistence type="predicted"/>
<gene>
    <name evidence="2" type="ORF">Fot_06998</name>
</gene>
<dbReference type="EMBL" id="JBFOLJ010000002">
    <property type="protein sequence ID" value="KAL2553379.1"/>
    <property type="molecule type" value="Genomic_DNA"/>
</dbReference>
<evidence type="ECO:0000313" key="2">
    <source>
        <dbReference type="EMBL" id="KAL2553379.1"/>
    </source>
</evidence>
<name>A0ABD1WUJ4_9LAMI</name>
<keyword evidence="3" id="KW-1185">Reference proteome</keyword>
<reference evidence="3" key="1">
    <citation type="submission" date="2024-07" db="EMBL/GenBank/DDBJ databases">
        <title>Two chromosome-level genome assemblies of Korean endemic species Abeliophyllum distichum and Forsythia ovata (Oleaceae).</title>
        <authorList>
            <person name="Jang H."/>
        </authorList>
    </citation>
    <scope>NUCLEOTIDE SEQUENCE [LARGE SCALE GENOMIC DNA]</scope>
</reference>
<accession>A0ABD1WUJ4</accession>
<comment type="caution">
    <text evidence="2">The sequence shown here is derived from an EMBL/GenBank/DDBJ whole genome shotgun (WGS) entry which is preliminary data.</text>
</comment>
<dbReference type="InterPro" id="IPR011990">
    <property type="entry name" value="TPR-like_helical_dom_sf"/>
</dbReference>
<sequence length="164" mass="19000">MQRATYEYLRGNILDVFPEYKKDAEDHLSKAKRKSPMQRATYEYLRGNILDVFPEYKKDAEDHLSKARYAHEPKIIATYVPNVGRNRHRRFLFTLSGFPVLGSSSVKWSSFGKFCEDPIRNNVGCVGIDGSSSNCSTVGKLYAWEKKLYQEVNVLEFRDFEVRA</sequence>
<protein>
    <recommendedName>
        <fullName evidence="1">DUF632 domain-containing protein</fullName>
    </recommendedName>
</protein>
<dbReference type="Proteomes" id="UP001604277">
    <property type="component" value="Unassembled WGS sequence"/>
</dbReference>
<evidence type="ECO:0000259" key="1">
    <source>
        <dbReference type="Pfam" id="PF04782"/>
    </source>
</evidence>
<evidence type="ECO:0000313" key="3">
    <source>
        <dbReference type="Proteomes" id="UP001604277"/>
    </source>
</evidence>
<feature type="domain" description="DUF632" evidence="1">
    <location>
        <begin position="130"/>
        <end position="156"/>
    </location>
</feature>
<dbReference type="InterPro" id="IPR006867">
    <property type="entry name" value="DUF632"/>
</dbReference>